<dbReference type="SUPFAM" id="SSF56024">
    <property type="entry name" value="Phospholipase D/nuclease"/>
    <property type="match status" value="1"/>
</dbReference>
<dbReference type="AlphaFoldDB" id="A0A650CES9"/>
<reference evidence="2 5" key="2">
    <citation type="submission" date="2020-08" db="EMBL/GenBank/DDBJ databases">
        <title>Genomic Encyclopedia of Type Strains, Phase IV (KMG-IV): sequencing the most valuable type-strain genomes for metagenomic binning, comparative biology and taxonomic classification.</title>
        <authorList>
            <person name="Goeker M."/>
        </authorList>
    </citation>
    <scope>NUCLEOTIDE SEQUENCE [LARGE SCALE GENOMIC DNA]</scope>
    <source>
        <strain evidence="2 5">DSM 12421</strain>
    </source>
</reference>
<sequence length="228" mass="26380">MQLIESLDLFNKIKDMLASAERVVTVMTKELSDEIAEILLLKASKGIRVNVITRDTNWADWLESKKSSYGMDEIQHYQKEMDYNLKKEREFQILQIILPIIITGVSVISGLLFFKLFWIPILPGVIISGVLIYYFNRLIHNFNNQIAVLKTMITQRETEIEGIRQEILKNLVVKVNKKVGFTVVIVDGKGIVTPLRLCSKENLQELTFFEELNEEKIKEIFKKLDNSS</sequence>
<dbReference type="Proteomes" id="UP000427373">
    <property type="component" value="Chromosome"/>
</dbReference>
<accession>A0A650CES9</accession>
<evidence type="ECO:0000256" key="1">
    <source>
        <dbReference type="SAM" id="Phobius"/>
    </source>
</evidence>
<organism evidence="3 4">
    <name type="scientific">Sulfurisphaera ohwakuensis</name>
    <dbReference type="NCBI Taxonomy" id="69656"/>
    <lineage>
        <taxon>Archaea</taxon>
        <taxon>Thermoproteota</taxon>
        <taxon>Thermoprotei</taxon>
        <taxon>Sulfolobales</taxon>
        <taxon>Sulfolobaceae</taxon>
        <taxon>Sulfurisphaera</taxon>
    </lineage>
</organism>
<evidence type="ECO:0000313" key="4">
    <source>
        <dbReference type="Proteomes" id="UP000427373"/>
    </source>
</evidence>
<keyword evidence="1" id="KW-1133">Transmembrane helix</keyword>
<reference evidence="3 4" key="1">
    <citation type="submission" date="2019-10" db="EMBL/GenBank/DDBJ databases">
        <title>Genome Sequences from Six Type Strain Members of the Archaeal Family Sulfolobaceae: Acidianus ambivalens, Acidianus infernus, Metallosphaera prunae, Stygiolobus azoricus, Sulfolobus metallicus, and Sulfurisphaera ohwakuensis.</title>
        <authorList>
            <person name="Counts J.A."/>
            <person name="Kelly R.M."/>
        </authorList>
    </citation>
    <scope>NUCLEOTIDE SEQUENCE [LARGE SCALE GENOMIC DNA]</scope>
    <source>
        <strain evidence="3 4">TA-1</strain>
    </source>
</reference>
<gene>
    <name evidence="3" type="ORF">D1869_02990</name>
    <name evidence="2" type="ORF">HNQ62_000513</name>
</gene>
<dbReference type="OrthoDB" id="34642at2157"/>
<dbReference type="RefSeq" id="WP_156013841.1">
    <property type="nucleotide sequence ID" value="NZ_CP045484.1"/>
</dbReference>
<dbReference type="EMBL" id="CP045484">
    <property type="protein sequence ID" value="QGR16279.1"/>
    <property type="molecule type" value="Genomic_DNA"/>
</dbReference>
<keyword evidence="4" id="KW-1185">Reference proteome</keyword>
<dbReference type="KEGG" id="soh:D1869_02990"/>
<evidence type="ECO:0000313" key="5">
    <source>
        <dbReference type="Proteomes" id="UP000582213"/>
    </source>
</evidence>
<keyword evidence="1" id="KW-0812">Transmembrane</keyword>
<evidence type="ECO:0000313" key="2">
    <source>
        <dbReference type="EMBL" id="MBB5252780.1"/>
    </source>
</evidence>
<dbReference type="EMBL" id="JACHFY010000002">
    <property type="protein sequence ID" value="MBB5252780.1"/>
    <property type="molecule type" value="Genomic_DNA"/>
</dbReference>
<dbReference type="GeneID" id="42800179"/>
<feature type="transmembrane region" description="Helical" evidence="1">
    <location>
        <begin position="117"/>
        <end position="135"/>
    </location>
</feature>
<feature type="transmembrane region" description="Helical" evidence="1">
    <location>
        <begin position="91"/>
        <end position="111"/>
    </location>
</feature>
<protein>
    <submittedName>
        <fullName evidence="3">Uncharacterized protein</fullName>
    </submittedName>
</protein>
<evidence type="ECO:0000313" key="3">
    <source>
        <dbReference type="EMBL" id="QGR16279.1"/>
    </source>
</evidence>
<name>A0A650CES9_SULOH</name>
<dbReference type="Proteomes" id="UP000582213">
    <property type="component" value="Unassembled WGS sequence"/>
</dbReference>
<keyword evidence="1" id="KW-0472">Membrane</keyword>
<proteinExistence type="predicted"/>